<accession>A0AAF0Q573</accession>
<dbReference type="PANTHER" id="PTHR47123">
    <property type="entry name" value="F-BOX PROTEIN SKIP23"/>
    <property type="match status" value="1"/>
</dbReference>
<organism evidence="2 3">
    <name type="scientific">Solanum verrucosum</name>
    <dbReference type="NCBI Taxonomy" id="315347"/>
    <lineage>
        <taxon>Eukaryota</taxon>
        <taxon>Viridiplantae</taxon>
        <taxon>Streptophyta</taxon>
        <taxon>Embryophyta</taxon>
        <taxon>Tracheophyta</taxon>
        <taxon>Spermatophyta</taxon>
        <taxon>Magnoliopsida</taxon>
        <taxon>eudicotyledons</taxon>
        <taxon>Gunneridae</taxon>
        <taxon>Pentapetalae</taxon>
        <taxon>asterids</taxon>
        <taxon>lamiids</taxon>
        <taxon>Solanales</taxon>
        <taxon>Solanaceae</taxon>
        <taxon>Solanoideae</taxon>
        <taxon>Solaneae</taxon>
        <taxon>Solanum</taxon>
    </lineage>
</organism>
<proteinExistence type="predicted"/>
<dbReference type="InterPro" id="IPR005174">
    <property type="entry name" value="KIB1-4_b-propeller"/>
</dbReference>
<name>A0AAF0Q573_SOLVR</name>
<evidence type="ECO:0000313" key="2">
    <source>
        <dbReference type="EMBL" id="WMV16562.1"/>
    </source>
</evidence>
<dbReference type="Pfam" id="PF03478">
    <property type="entry name" value="Beta-prop_KIB1-4"/>
    <property type="match status" value="1"/>
</dbReference>
<dbReference type="Proteomes" id="UP001234989">
    <property type="component" value="Chromosome 2"/>
</dbReference>
<reference evidence="2" key="1">
    <citation type="submission" date="2023-08" db="EMBL/GenBank/DDBJ databases">
        <title>A de novo genome assembly of Solanum verrucosum Schlechtendal, a Mexican diploid species geographically isolated from the other diploid A-genome species in potato relatives.</title>
        <authorList>
            <person name="Hosaka K."/>
        </authorList>
    </citation>
    <scope>NUCLEOTIDE SEQUENCE</scope>
    <source>
        <tissue evidence="2">Young leaves</tissue>
    </source>
</reference>
<evidence type="ECO:0000259" key="1">
    <source>
        <dbReference type="Pfam" id="PF03478"/>
    </source>
</evidence>
<evidence type="ECO:0000313" key="3">
    <source>
        <dbReference type="Proteomes" id="UP001234989"/>
    </source>
</evidence>
<dbReference type="PANTHER" id="PTHR47123:SF6">
    <property type="entry name" value="F-BOX PROTEIN SKIP23-LIKE ISOFORM X1"/>
    <property type="match status" value="1"/>
</dbReference>
<dbReference type="InterPro" id="IPR051304">
    <property type="entry name" value="SCF_F-box_domain"/>
</dbReference>
<gene>
    <name evidence="2" type="ORF">MTR67_009947</name>
</gene>
<dbReference type="EMBL" id="CP133613">
    <property type="protein sequence ID" value="WMV16562.1"/>
    <property type="molecule type" value="Genomic_DNA"/>
</dbReference>
<keyword evidence="3" id="KW-1185">Reference proteome</keyword>
<sequence length="271" mass="30132">MDSGSVTPWADLPKELVEKIDSCPGSTQIDVLCLRSVCTTWRSAIPPFKNFPSLPLKLQVPIIPNDTDTFGSNPEFYLIDSTVYLIQPIDTNKPSSSSSRSGWLVKVMQTADGKLRVLNPLCHKAMDVTPEDVPNKGEFCHFKSGDEKWTTLRDDSCKSILDIIVYKGNFYAVDLDGETIKFDYSLNETKVASSFSKDFGDQCRGNCIYYTNGSAYINMLRKYDSSHCSVSYYRTSGDISAELVHKYEGLQGHNTGVLTAVKPGYTTVILP</sequence>
<dbReference type="AlphaFoldDB" id="A0AAF0Q573"/>
<feature type="domain" description="KIB1-4 beta-propeller" evidence="1">
    <location>
        <begin position="137"/>
        <end position="188"/>
    </location>
</feature>
<protein>
    <recommendedName>
        <fullName evidence="1">KIB1-4 beta-propeller domain-containing protein</fullName>
    </recommendedName>
</protein>